<evidence type="ECO:0000256" key="3">
    <source>
        <dbReference type="ARBA" id="ARBA00023235"/>
    </source>
</evidence>
<dbReference type="GO" id="GO:0005829">
    <property type="term" value="C:cytosol"/>
    <property type="evidence" value="ECO:0007669"/>
    <property type="project" value="UniProtKB-ARBA"/>
</dbReference>
<dbReference type="GO" id="GO:0003723">
    <property type="term" value="F:RNA binding"/>
    <property type="evidence" value="ECO:0007669"/>
    <property type="project" value="UniProtKB-KW"/>
</dbReference>
<dbReference type="AlphaFoldDB" id="A0A1G6AM83"/>
<dbReference type="Proteomes" id="UP000199228">
    <property type="component" value="Unassembled WGS sequence"/>
</dbReference>
<dbReference type="InterPro" id="IPR000748">
    <property type="entry name" value="PsdUridine_synth_RsuA/RluB/E/F"/>
</dbReference>
<dbReference type="Gene3D" id="3.30.70.1560">
    <property type="entry name" value="Alpha-L RNA-binding motif"/>
    <property type="match status" value="1"/>
</dbReference>
<evidence type="ECO:0000313" key="7">
    <source>
        <dbReference type="EMBL" id="SDB09509.1"/>
    </source>
</evidence>
<dbReference type="PROSITE" id="PS50889">
    <property type="entry name" value="S4"/>
    <property type="match status" value="1"/>
</dbReference>
<dbReference type="InterPro" id="IPR006145">
    <property type="entry name" value="PsdUridine_synth_RsuA/RluA"/>
</dbReference>
<accession>A0A1G6AM83</accession>
<dbReference type="EMBL" id="FMXR01000006">
    <property type="protein sequence ID" value="SDB09509.1"/>
    <property type="molecule type" value="Genomic_DNA"/>
</dbReference>
<dbReference type="GO" id="GO:0120159">
    <property type="term" value="F:rRNA pseudouridine synthase activity"/>
    <property type="evidence" value="ECO:0007669"/>
    <property type="project" value="UniProtKB-ARBA"/>
</dbReference>
<evidence type="ECO:0000256" key="2">
    <source>
        <dbReference type="ARBA" id="ARBA00022884"/>
    </source>
</evidence>
<reference evidence="7 8" key="1">
    <citation type="submission" date="2016-10" db="EMBL/GenBank/DDBJ databases">
        <authorList>
            <person name="de Groot N.N."/>
        </authorList>
    </citation>
    <scope>NUCLEOTIDE SEQUENCE [LARGE SCALE GENOMIC DNA]</scope>
    <source>
        <strain evidence="7 8">DSM 3217</strain>
    </source>
</reference>
<dbReference type="Gene3D" id="3.10.290.10">
    <property type="entry name" value="RNA-binding S4 domain"/>
    <property type="match status" value="1"/>
</dbReference>
<comment type="similarity">
    <text evidence="1 5">Belongs to the pseudouridine synthase RsuA family.</text>
</comment>
<dbReference type="Pfam" id="PF00849">
    <property type="entry name" value="PseudoU_synth_2"/>
    <property type="match status" value="1"/>
</dbReference>
<dbReference type="InterPro" id="IPR042092">
    <property type="entry name" value="PsdUridine_s_RsuA/RluB/E/F_cat"/>
</dbReference>
<dbReference type="GO" id="GO:0000455">
    <property type="term" value="P:enzyme-directed rRNA pseudouridine synthesis"/>
    <property type="evidence" value="ECO:0007669"/>
    <property type="project" value="UniProtKB-ARBA"/>
</dbReference>
<dbReference type="InterPro" id="IPR020094">
    <property type="entry name" value="TruA/RsuA/RluB/E/F_N"/>
</dbReference>
<keyword evidence="2 4" id="KW-0694">RNA-binding</keyword>
<name>A0A1G6AM83_EUBOX</name>
<evidence type="ECO:0000256" key="4">
    <source>
        <dbReference type="PROSITE-ProRule" id="PRU00182"/>
    </source>
</evidence>
<evidence type="ECO:0000256" key="5">
    <source>
        <dbReference type="RuleBase" id="RU003887"/>
    </source>
</evidence>
<dbReference type="NCBIfam" id="TIGR00093">
    <property type="entry name" value="pseudouridine synthase"/>
    <property type="match status" value="1"/>
</dbReference>
<dbReference type="SUPFAM" id="SSF55174">
    <property type="entry name" value="Alpha-L RNA-binding motif"/>
    <property type="match status" value="1"/>
</dbReference>
<dbReference type="InterPro" id="IPR018496">
    <property type="entry name" value="PsdUridine_synth_RsuA/RluB_CS"/>
</dbReference>
<dbReference type="InterPro" id="IPR002942">
    <property type="entry name" value="S4_RNA-bd"/>
</dbReference>
<evidence type="ECO:0000256" key="1">
    <source>
        <dbReference type="ARBA" id="ARBA00008348"/>
    </source>
</evidence>
<protein>
    <recommendedName>
        <fullName evidence="5">Pseudouridine synthase</fullName>
        <ecNumber evidence="5">5.4.99.-</ecNumber>
    </recommendedName>
</protein>
<dbReference type="Pfam" id="PF01479">
    <property type="entry name" value="S4"/>
    <property type="match status" value="1"/>
</dbReference>
<dbReference type="CDD" id="cd00165">
    <property type="entry name" value="S4"/>
    <property type="match status" value="1"/>
</dbReference>
<dbReference type="InterPro" id="IPR050343">
    <property type="entry name" value="RsuA_PseudoU_synthase"/>
</dbReference>
<dbReference type="SMART" id="SM00363">
    <property type="entry name" value="S4"/>
    <property type="match status" value="1"/>
</dbReference>
<feature type="domain" description="RNA-binding S4" evidence="6">
    <location>
        <begin position="11"/>
        <end position="75"/>
    </location>
</feature>
<gene>
    <name evidence="7" type="ORF">SAMN02910417_00715</name>
</gene>
<evidence type="ECO:0000259" key="6">
    <source>
        <dbReference type="SMART" id="SM00363"/>
    </source>
</evidence>
<dbReference type="PANTHER" id="PTHR47683:SF4">
    <property type="entry name" value="PSEUDOURIDINE SYNTHASE"/>
    <property type="match status" value="1"/>
</dbReference>
<keyword evidence="8" id="KW-1185">Reference proteome</keyword>
<evidence type="ECO:0000313" key="8">
    <source>
        <dbReference type="Proteomes" id="UP000199228"/>
    </source>
</evidence>
<dbReference type="CDD" id="cd02553">
    <property type="entry name" value="PseudoU_synth_RsuA"/>
    <property type="match status" value="1"/>
</dbReference>
<dbReference type="Gene3D" id="3.30.70.580">
    <property type="entry name" value="Pseudouridine synthase I, catalytic domain, N-terminal subdomain"/>
    <property type="match status" value="1"/>
</dbReference>
<dbReference type="InterPro" id="IPR020103">
    <property type="entry name" value="PsdUridine_synth_cat_dom_sf"/>
</dbReference>
<keyword evidence="3 5" id="KW-0413">Isomerase</keyword>
<dbReference type="InterPro" id="IPR036986">
    <property type="entry name" value="S4_RNA-bd_sf"/>
</dbReference>
<sequence length="250" mass="28489">MPYFMIIMKQIRIDKYLSTMEVGSRSEIKKIIQKKRVSINGISINDAGLKVTPGIDEVLLDGKLIAYKRFRYYLFHKPAGCVSANSDAMHKTIMDYMKDAPGRDLFAVGRLDLDTEGLLIITNDGDFTHSLLSPNKHVEKEYYALIDGSVSERDVNAFKAGIDIGEKKICKSAGLKILESSDTSKVLITITEGRFHQVKRMVHAIGREVIYLKRLKMGRYELDETLLPGEYREFTKEELEDVERYKRGAI</sequence>
<dbReference type="SUPFAM" id="SSF55120">
    <property type="entry name" value="Pseudouridine synthase"/>
    <property type="match status" value="1"/>
</dbReference>
<dbReference type="PANTHER" id="PTHR47683">
    <property type="entry name" value="PSEUDOURIDINE SYNTHASE FAMILY PROTEIN-RELATED"/>
    <property type="match status" value="1"/>
</dbReference>
<dbReference type="STRING" id="1732.SAMN02910417_00715"/>
<proteinExistence type="inferred from homology"/>
<dbReference type="EC" id="5.4.99.-" evidence="5"/>
<dbReference type="PROSITE" id="PS01149">
    <property type="entry name" value="PSI_RSU"/>
    <property type="match status" value="1"/>
</dbReference>
<organism evidence="7 8">
    <name type="scientific">Eubacterium oxidoreducens</name>
    <dbReference type="NCBI Taxonomy" id="1732"/>
    <lineage>
        <taxon>Bacteria</taxon>
        <taxon>Bacillati</taxon>
        <taxon>Bacillota</taxon>
        <taxon>Clostridia</taxon>
        <taxon>Eubacteriales</taxon>
        <taxon>Eubacteriaceae</taxon>
        <taxon>Eubacterium</taxon>
    </lineage>
</organism>
<dbReference type="FunFam" id="3.30.70.1560:FF:000001">
    <property type="entry name" value="Pseudouridine synthase"/>
    <property type="match status" value="1"/>
</dbReference>